<evidence type="ECO:0000313" key="4">
    <source>
        <dbReference type="Proteomes" id="UP000000851"/>
    </source>
</evidence>
<evidence type="ECO:0000256" key="1">
    <source>
        <dbReference type="SAM" id="MobiDB-lite"/>
    </source>
</evidence>
<feature type="region of interest" description="Disordered" evidence="1">
    <location>
        <begin position="157"/>
        <end position="177"/>
    </location>
</feature>
<protein>
    <submittedName>
        <fullName evidence="3">Methyltransferase type 12</fullName>
    </submittedName>
</protein>
<keyword evidence="3" id="KW-0808">Transferase</keyword>
<gene>
    <name evidence="3" type="ordered locus">Caci_3388</name>
</gene>
<dbReference type="GO" id="GO:0008168">
    <property type="term" value="F:methyltransferase activity"/>
    <property type="evidence" value="ECO:0007669"/>
    <property type="project" value="UniProtKB-KW"/>
</dbReference>
<reference evidence="3 4" key="1">
    <citation type="journal article" date="2009" name="Stand. Genomic Sci.">
        <title>Complete genome sequence of Catenulispora acidiphila type strain (ID 139908).</title>
        <authorList>
            <person name="Copeland A."/>
            <person name="Lapidus A."/>
            <person name="Glavina Del Rio T."/>
            <person name="Nolan M."/>
            <person name="Lucas S."/>
            <person name="Chen F."/>
            <person name="Tice H."/>
            <person name="Cheng J.F."/>
            <person name="Bruce D."/>
            <person name="Goodwin L."/>
            <person name="Pitluck S."/>
            <person name="Mikhailova N."/>
            <person name="Pati A."/>
            <person name="Ivanova N."/>
            <person name="Mavromatis K."/>
            <person name="Chen A."/>
            <person name="Palaniappan K."/>
            <person name="Chain P."/>
            <person name="Land M."/>
            <person name="Hauser L."/>
            <person name="Chang Y.J."/>
            <person name="Jeffries C.D."/>
            <person name="Chertkov O."/>
            <person name="Brettin T."/>
            <person name="Detter J.C."/>
            <person name="Han C."/>
            <person name="Ali Z."/>
            <person name="Tindall B.J."/>
            <person name="Goker M."/>
            <person name="Bristow J."/>
            <person name="Eisen J.A."/>
            <person name="Markowitz V."/>
            <person name="Hugenholtz P."/>
            <person name="Kyrpides N.C."/>
            <person name="Klenk H.P."/>
        </authorList>
    </citation>
    <scope>NUCLEOTIDE SEQUENCE [LARGE SCALE GENOMIC DNA]</scope>
    <source>
        <strain evidence="4">DSM 44928 / JCM 14897 / NBRC 102108 / NRRL B-24433 / ID139908</strain>
    </source>
</reference>
<sequence length="256" mass="27100">MIQDHVDGVAPSASAGATAPYTVTAEFYDILQAESDRRLAEHRFAAAASAARVGIVDVGAGTGIVTEVLLARSAAPVHAVEPATPMRVALLTRLAALSADVRARVTVHPGTLQGAGLTRQADLVVCANVAGVVEPPLRRLLWRAAAEALVPGGQLLVDPPPTSVPDEPTRRDLPPVRVGPDTYSAQVCLRPDRGLLAVAYTYRVERGGRTVRLEHEEFTMWPASTDTVHEELREAGFSVTGPANGLVRATRDPDLC</sequence>
<name>C7Q8X4_CATAD</name>
<dbReference type="HOGENOM" id="CLU_088151_0_0_11"/>
<dbReference type="AlphaFoldDB" id="C7Q8X4"/>
<dbReference type="CDD" id="cd02440">
    <property type="entry name" value="AdoMet_MTases"/>
    <property type="match status" value="1"/>
</dbReference>
<dbReference type="Pfam" id="PF08242">
    <property type="entry name" value="Methyltransf_12"/>
    <property type="match status" value="1"/>
</dbReference>
<dbReference type="SUPFAM" id="SSF53335">
    <property type="entry name" value="S-adenosyl-L-methionine-dependent methyltransferases"/>
    <property type="match status" value="1"/>
</dbReference>
<dbReference type="OrthoDB" id="5184955at2"/>
<dbReference type="STRING" id="479433.Caci_3388"/>
<dbReference type="KEGG" id="cai:Caci_3388"/>
<dbReference type="EMBL" id="CP001700">
    <property type="protein sequence ID" value="ACU72294.1"/>
    <property type="molecule type" value="Genomic_DNA"/>
</dbReference>
<dbReference type="InterPro" id="IPR013217">
    <property type="entry name" value="Methyltransf_12"/>
</dbReference>
<organism evidence="3 4">
    <name type="scientific">Catenulispora acidiphila (strain DSM 44928 / JCM 14897 / NBRC 102108 / NRRL B-24433 / ID139908)</name>
    <dbReference type="NCBI Taxonomy" id="479433"/>
    <lineage>
        <taxon>Bacteria</taxon>
        <taxon>Bacillati</taxon>
        <taxon>Actinomycetota</taxon>
        <taxon>Actinomycetes</taxon>
        <taxon>Catenulisporales</taxon>
        <taxon>Catenulisporaceae</taxon>
        <taxon>Catenulispora</taxon>
    </lineage>
</organism>
<dbReference type="RefSeq" id="WP_012787587.1">
    <property type="nucleotide sequence ID" value="NC_013131.1"/>
</dbReference>
<keyword evidence="4" id="KW-1185">Reference proteome</keyword>
<keyword evidence="3" id="KW-0489">Methyltransferase</keyword>
<dbReference type="InParanoid" id="C7Q8X4"/>
<feature type="domain" description="Methyltransferase type 12" evidence="2">
    <location>
        <begin position="56"/>
        <end position="155"/>
    </location>
</feature>
<evidence type="ECO:0000313" key="3">
    <source>
        <dbReference type="EMBL" id="ACU72294.1"/>
    </source>
</evidence>
<accession>C7Q8X4</accession>
<dbReference type="InterPro" id="IPR029063">
    <property type="entry name" value="SAM-dependent_MTases_sf"/>
</dbReference>
<evidence type="ECO:0000259" key="2">
    <source>
        <dbReference type="Pfam" id="PF08242"/>
    </source>
</evidence>
<proteinExistence type="predicted"/>
<dbReference type="Proteomes" id="UP000000851">
    <property type="component" value="Chromosome"/>
</dbReference>
<dbReference type="GO" id="GO:0032259">
    <property type="term" value="P:methylation"/>
    <property type="evidence" value="ECO:0007669"/>
    <property type="project" value="UniProtKB-KW"/>
</dbReference>
<dbReference type="Gene3D" id="3.40.50.150">
    <property type="entry name" value="Vaccinia Virus protein VP39"/>
    <property type="match status" value="1"/>
</dbReference>
<dbReference type="eggNOG" id="COG2227">
    <property type="taxonomic scope" value="Bacteria"/>
</dbReference>